<dbReference type="InterPro" id="IPR053178">
    <property type="entry name" value="Osmoadaptation_assoc"/>
</dbReference>
<keyword evidence="3" id="KW-1185">Reference proteome</keyword>
<gene>
    <name evidence="2" type="ORF">GX51_06923</name>
</gene>
<organism evidence="2 3">
    <name type="scientific">Blastomyces parvus</name>
    <dbReference type="NCBI Taxonomy" id="2060905"/>
    <lineage>
        <taxon>Eukaryota</taxon>
        <taxon>Fungi</taxon>
        <taxon>Dikarya</taxon>
        <taxon>Ascomycota</taxon>
        <taxon>Pezizomycotina</taxon>
        <taxon>Eurotiomycetes</taxon>
        <taxon>Eurotiomycetidae</taxon>
        <taxon>Onygenales</taxon>
        <taxon>Ajellomycetaceae</taxon>
        <taxon>Blastomyces</taxon>
    </lineage>
</organism>
<feature type="compositionally biased region" description="Basic and acidic residues" evidence="1">
    <location>
        <begin position="260"/>
        <end position="271"/>
    </location>
</feature>
<sequence length="510" mass="58026">MSISRSTFTYQVIPSNITLPTALARSAYEEKYISLFWSAYLPGTRLLPPATVRNAFGAWTNTLQDLYLTDDVLRKGFLAICLATIGRQDGDRWMAEKGLELYAGALRDMSAALTVPKQAKERADELWIASKLFSFHEAINGADDKHGNAQATSWMAHSSGELALINSRSPEQCIFGRAHQLFVDGRLHVAISSLLARKKCPLSRPEWKTIPWLHYAKSPKDILLDILIDIPTLYEEIDLMNELSMSSAAFSPSSSGNSSEDGKEGINNEHNTRENEIQILRQVLIARFWDLDKRLQEWYESVPIPREQAIPTPYPYFDNQNWKDKDTKHGFWMGEFEVTVEQLALTHTLTLYWATCILLYTVTPEVLRLEQNPDTLKHSTINNNKAKDNVTPLPTPCFPSILPARMNPRRYIRHLIRAIPIFLHPSIGVFHVHLSTVPLGVVARELKKLEEEKEVDANEWGRTNMGMRVQYQDGDDDDMAKERKLLRAYFETDEARGIWRFIRGLPGGGG</sequence>
<dbReference type="AlphaFoldDB" id="A0A2B7WFN4"/>
<protein>
    <recommendedName>
        <fullName evidence="4">Transcription factor domain-containing protein</fullName>
    </recommendedName>
</protein>
<name>A0A2B7WFN4_9EURO</name>
<dbReference type="PANTHER" id="PTHR38111">
    <property type="entry name" value="ZN(2)-C6 FUNGAL-TYPE DOMAIN-CONTAINING PROTEIN-RELATED"/>
    <property type="match status" value="1"/>
</dbReference>
<dbReference type="PANTHER" id="PTHR38111:SF11">
    <property type="entry name" value="TRANSCRIPTION FACTOR DOMAIN-CONTAINING PROTEIN-RELATED"/>
    <property type="match status" value="1"/>
</dbReference>
<feature type="compositionally biased region" description="Low complexity" evidence="1">
    <location>
        <begin position="250"/>
        <end position="259"/>
    </location>
</feature>
<evidence type="ECO:0000313" key="2">
    <source>
        <dbReference type="EMBL" id="PGG98203.1"/>
    </source>
</evidence>
<feature type="region of interest" description="Disordered" evidence="1">
    <location>
        <begin position="250"/>
        <end position="271"/>
    </location>
</feature>
<evidence type="ECO:0000313" key="3">
    <source>
        <dbReference type="Proteomes" id="UP000224080"/>
    </source>
</evidence>
<evidence type="ECO:0008006" key="4">
    <source>
        <dbReference type="Google" id="ProtNLM"/>
    </source>
</evidence>
<dbReference type="STRING" id="2060905.A0A2B7WFN4"/>
<dbReference type="OrthoDB" id="3525185at2759"/>
<proteinExistence type="predicted"/>
<accession>A0A2B7WFN4</accession>
<evidence type="ECO:0000256" key="1">
    <source>
        <dbReference type="SAM" id="MobiDB-lite"/>
    </source>
</evidence>
<reference evidence="2 3" key="1">
    <citation type="submission" date="2017-10" db="EMBL/GenBank/DDBJ databases">
        <title>Comparative genomics in systemic dimorphic fungi from Ajellomycetaceae.</title>
        <authorList>
            <person name="Munoz J.F."/>
            <person name="Mcewen J.G."/>
            <person name="Clay O.K."/>
            <person name="Cuomo C.A."/>
        </authorList>
    </citation>
    <scope>NUCLEOTIDE SEQUENCE [LARGE SCALE GENOMIC DNA]</scope>
    <source>
        <strain evidence="2 3">UAMH130</strain>
    </source>
</reference>
<comment type="caution">
    <text evidence="2">The sequence shown here is derived from an EMBL/GenBank/DDBJ whole genome shotgun (WGS) entry which is preliminary data.</text>
</comment>
<dbReference type="Proteomes" id="UP000224080">
    <property type="component" value="Unassembled WGS sequence"/>
</dbReference>
<dbReference type="EMBL" id="PDNC01000125">
    <property type="protein sequence ID" value="PGG98203.1"/>
    <property type="molecule type" value="Genomic_DNA"/>
</dbReference>